<reference evidence="4 5" key="1">
    <citation type="submission" date="2016-10" db="EMBL/GenBank/DDBJ databases">
        <authorList>
            <person name="de Groot N.N."/>
        </authorList>
    </citation>
    <scope>NUCLEOTIDE SEQUENCE [LARGE SCALE GENOMIC DNA]</scope>
    <source>
        <strain evidence="4 5">DSM 17074</strain>
    </source>
</reference>
<dbReference type="Proteomes" id="UP000199139">
    <property type="component" value="Unassembled WGS sequence"/>
</dbReference>
<accession>A0A1I6T0N6</accession>
<dbReference type="STRING" id="306541.SAMN05421668_11192"/>
<feature type="chain" id="PRO_5039452623" evidence="2">
    <location>
        <begin position="21"/>
        <end position="225"/>
    </location>
</feature>
<reference evidence="3 6" key="2">
    <citation type="submission" date="2019-07" db="EMBL/GenBank/DDBJ databases">
        <title>Whole genome shotgun sequence of Halolactibacillus miurensis NBRC 100873.</title>
        <authorList>
            <person name="Hosoyama A."/>
            <person name="Uohara A."/>
            <person name="Ohji S."/>
            <person name="Ichikawa N."/>
        </authorList>
    </citation>
    <scope>NUCLEOTIDE SEQUENCE [LARGE SCALE GENOMIC DNA]</scope>
    <source>
        <strain evidence="3 6">NBRC 100873</strain>
    </source>
</reference>
<evidence type="ECO:0000313" key="4">
    <source>
        <dbReference type="EMBL" id="SFS82587.1"/>
    </source>
</evidence>
<dbReference type="EMBL" id="BJWJ01000010">
    <property type="protein sequence ID" value="GEM04234.1"/>
    <property type="molecule type" value="Genomic_DNA"/>
</dbReference>
<feature type="region of interest" description="Disordered" evidence="1">
    <location>
        <begin position="23"/>
        <end position="80"/>
    </location>
</feature>
<evidence type="ECO:0000313" key="6">
    <source>
        <dbReference type="Proteomes" id="UP000321773"/>
    </source>
</evidence>
<evidence type="ECO:0000313" key="5">
    <source>
        <dbReference type="Proteomes" id="UP000199139"/>
    </source>
</evidence>
<dbReference type="AlphaFoldDB" id="A0A1I6T0N6"/>
<keyword evidence="6" id="KW-1185">Reference proteome</keyword>
<feature type="signal peptide" evidence="2">
    <location>
        <begin position="1"/>
        <end position="20"/>
    </location>
</feature>
<evidence type="ECO:0000256" key="1">
    <source>
        <dbReference type="SAM" id="MobiDB-lite"/>
    </source>
</evidence>
<evidence type="ECO:0000256" key="2">
    <source>
        <dbReference type="SAM" id="SignalP"/>
    </source>
</evidence>
<name>A0A1I6T0N6_9BACI</name>
<feature type="compositionally biased region" description="Acidic residues" evidence="1">
    <location>
        <begin position="35"/>
        <end position="70"/>
    </location>
</feature>
<keyword evidence="2" id="KW-0732">Signal</keyword>
<proteinExistence type="predicted"/>
<gene>
    <name evidence="3" type="ORF">HMI01_12220</name>
    <name evidence="4" type="ORF">SAMN05421668_11192</name>
</gene>
<protein>
    <submittedName>
        <fullName evidence="4">Uncharacterized protein</fullName>
    </submittedName>
</protein>
<dbReference type="EMBL" id="FPAI01000011">
    <property type="protein sequence ID" value="SFS82587.1"/>
    <property type="molecule type" value="Genomic_DNA"/>
</dbReference>
<sequence>MMKRLFFILLASLLMLFACNSEDTTDEGQQGTEDPPVETPDDDSDEPVDDGEDDSDPSDEGEDDQGEDDTTTLPELPATKTETMMIEGMEEEMTLNLLQDEEADFSVYIPDDMQGAFNDGDLDVYTNFGGTLNEDARLFIYEETEADVLVTLESNGFTTEAADTMAFDFTDTEQTLVKDGFSGRIGSFTHQDDDYTIGYYYPSEFGDGFSARLPLIVDSLVWHDS</sequence>
<dbReference type="Proteomes" id="UP000321773">
    <property type="component" value="Unassembled WGS sequence"/>
</dbReference>
<organism evidence="4 5">
    <name type="scientific">Halolactibacillus miurensis</name>
    <dbReference type="NCBI Taxonomy" id="306541"/>
    <lineage>
        <taxon>Bacteria</taxon>
        <taxon>Bacillati</taxon>
        <taxon>Bacillota</taxon>
        <taxon>Bacilli</taxon>
        <taxon>Bacillales</taxon>
        <taxon>Bacillaceae</taxon>
        <taxon>Halolactibacillus</taxon>
    </lineage>
</organism>
<dbReference type="PROSITE" id="PS51257">
    <property type="entry name" value="PROKAR_LIPOPROTEIN"/>
    <property type="match status" value="1"/>
</dbReference>
<evidence type="ECO:0000313" key="3">
    <source>
        <dbReference type="EMBL" id="GEM04234.1"/>
    </source>
</evidence>